<feature type="transmembrane region" description="Helical" evidence="20">
    <location>
        <begin position="347"/>
        <end position="368"/>
    </location>
</feature>
<keyword evidence="12 20" id="KW-1133">Transmembrane helix</keyword>
<evidence type="ECO:0000256" key="1">
    <source>
        <dbReference type="ARBA" id="ARBA00000085"/>
    </source>
</evidence>
<evidence type="ECO:0000256" key="17">
    <source>
        <dbReference type="ARBA" id="ARBA00070152"/>
    </source>
</evidence>
<evidence type="ECO:0000256" key="10">
    <source>
        <dbReference type="ARBA" id="ARBA00022777"/>
    </source>
</evidence>
<evidence type="ECO:0000313" key="26">
    <source>
        <dbReference type="Proteomes" id="UP000245212"/>
    </source>
</evidence>
<evidence type="ECO:0000256" key="12">
    <source>
        <dbReference type="ARBA" id="ARBA00022989"/>
    </source>
</evidence>
<dbReference type="Pfam" id="PF00072">
    <property type="entry name" value="Response_reg"/>
    <property type="match status" value="1"/>
</dbReference>
<dbReference type="InterPro" id="IPR036097">
    <property type="entry name" value="HisK_dim/P_sf"/>
</dbReference>
<dbReference type="SUPFAM" id="SSF47384">
    <property type="entry name" value="Homodimeric domain of signal transducing histidine kinase"/>
    <property type="match status" value="1"/>
</dbReference>
<keyword evidence="4" id="KW-1003">Cell membrane</keyword>
<dbReference type="Pfam" id="PF02518">
    <property type="entry name" value="HATPase_c"/>
    <property type="match status" value="1"/>
</dbReference>
<keyword evidence="15 20" id="KW-0472">Membrane</keyword>
<evidence type="ECO:0000256" key="20">
    <source>
        <dbReference type="SAM" id="Phobius"/>
    </source>
</evidence>
<dbReference type="RefSeq" id="WP_109060545.1">
    <property type="nucleotide sequence ID" value="NZ_QETA01000001.1"/>
</dbReference>
<dbReference type="InterPro" id="IPR005467">
    <property type="entry name" value="His_kinase_dom"/>
</dbReference>
<evidence type="ECO:0000256" key="15">
    <source>
        <dbReference type="ARBA" id="ARBA00023136"/>
    </source>
</evidence>
<reference evidence="26" key="1">
    <citation type="submission" date="2018-05" db="EMBL/GenBank/DDBJ databases">
        <authorList>
            <person name="Li Y."/>
        </authorList>
    </citation>
    <scope>NUCLEOTIDE SEQUENCE [LARGE SCALE GENOMIC DNA]</scope>
    <source>
        <strain evidence="26">3d-2-2</strain>
    </source>
</reference>
<dbReference type="SUPFAM" id="SSF55874">
    <property type="entry name" value="ATPase domain of HSP90 chaperone/DNA topoisomerase II/histidine kinase"/>
    <property type="match status" value="1"/>
</dbReference>
<dbReference type="CDD" id="cd17546">
    <property type="entry name" value="REC_hyHK_CKI1_RcsC-like"/>
    <property type="match status" value="1"/>
</dbReference>
<comment type="catalytic activity">
    <reaction evidence="1">
        <text>ATP + protein L-histidine = ADP + protein N-phospho-L-histidine.</text>
        <dbReference type="EC" id="2.7.13.3"/>
    </reaction>
</comment>
<dbReference type="PROSITE" id="PS50109">
    <property type="entry name" value="HIS_KIN"/>
    <property type="match status" value="1"/>
</dbReference>
<dbReference type="PROSITE" id="PS50110">
    <property type="entry name" value="RESPONSE_REGULATORY"/>
    <property type="match status" value="1"/>
</dbReference>
<dbReference type="SMART" id="SM00073">
    <property type="entry name" value="HPT"/>
    <property type="match status" value="1"/>
</dbReference>
<keyword evidence="26" id="KW-1185">Reference proteome</keyword>
<evidence type="ECO:0000256" key="18">
    <source>
        <dbReference type="PROSITE-ProRule" id="PRU00110"/>
    </source>
</evidence>
<dbReference type="SUPFAM" id="SSF52172">
    <property type="entry name" value="CheY-like"/>
    <property type="match status" value="1"/>
</dbReference>
<dbReference type="Gene3D" id="3.40.50.2300">
    <property type="match status" value="1"/>
</dbReference>
<evidence type="ECO:0000256" key="8">
    <source>
        <dbReference type="ARBA" id="ARBA00022692"/>
    </source>
</evidence>
<organism evidence="25 26">
    <name type="scientific">Corticimicrobacter populi</name>
    <dbReference type="NCBI Taxonomy" id="2175229"/>
    <lineage>
        <taxon>Bacteria</taxon>
        <taxon>Pseudomonadati</taxon>
        <taxon>Pseudomonadota</taxon>
        <taxon>Betaproteobacteria</taxon>
        <taxon>Burkholderiales</taxon>
        <taxon>Alcaligenaceae</taxon>
        <taxon>Corticimicrobacter</taxon>
    </lineage>
</organism>
<evidence type="ECO:0000256" key="14">
    <source>
        <dbReference type="ARBA" id="ARBA00023026"/>
    </source>
</evidence>
<dbReference type="InterPro" id="IPR036641">
    <property type="entry name" value="HPT_dom_sf"/>
</dbReference>
<name>A0A2V1K4H4_9BURK</name>
<dbReference type="InterPro" id="IPR011006">
    <property type="entry name" value="CheY-like_superfamily"/>
</dbReference>
<dbReference type="PRINTS" id="PR00344">
    <property type="entry name" value="BCTRLSENSOR"/>
</dbReference>
<keyword evidence="11" id="KW-0067">ATP-binding</keyword>
<feature type="modified residue" description="4-aspartylphosphate" evidence="19">
    <location>
        <position position="776"/>
    </location>
</feature>
<dbReference type="EC" id="2.7.13.3" evidence="3"/>
<evidence type="ECO:0000259" key="21">
    <source>
        <dbReference type="PROSITE" id="PS50109"/>
    </source>
</evidence>
<keyword evidence="8 20" id="KW-0812">Transmembrane</keyword>
<keyword evidence="7" id="KW-0808">Transferase</keyword>
<evidence type="ECO:0000256" key="7">
    <source>
        <dbReference type="ARBA" id="ARBA00022679"/>
    </source>
</evidence>
<dbReference type="InterPro" id="IPR038188">
    <property type="entry name" value="TorS_sensor_sf"/>
</dbReference>
<keyword evidence="11" id="KW-0547">Nucleotide-binding</keyword>
<feature type="domain" description="Histidine kinase" evidence="21">
    <location>
        <begin position="480"/>
        <end position="703"/>
    </location>
</feature>
<evidence type="ECO:0000259" key="22">
    <source>
        <dbReference type="PROSITE" id="PS50110"/>
    </source>
</evidence>
<dbReference type="EMBL" id="QETA01000001">
    <property type="protein sequence ID" value="PWF25143.1"/>
    <property type="molecule type" value="Genomic_DNA"/>
</dbReference>
<feature type="domain" description="HPt" evidence="24">
    <location>
        <begin position="895"/>
        <end position="990"/>
    </location>
</feature>
<dbReference type="GO" id="GO:0005886">
    <property type="term" value="C:plasma membrane"/>
    <property type="evidence" value="ECO:0007669"/>
    <property type="project" value="UniProtKB-SubCell"/>
</dbReference>
<dbReference type="SMART" id="SM00387">
    <property type="entry name" value="HATPase_c"/>
    <property type="match status" value="1"/>
</dbReference>
<dbReference type="InterPro" id="IPR001789">
    <property type="entry name" value="Sig_transdc_resp-reg_receiver"/>
</dbReference>
<comment type="subcellular location">
    <subcellularLocation>
        <location evidence="2">Cell inner membrane</location>
        <topology evidence="2">Multi-pass membrane protein</topology>
    </subcellularLocation>
</comment>
<evidence type="ECO:0000256" key="16">
    <source>
        <dbReference type="ARBA" id="ARBA00058004"/>
    </source>
</evidence>
<dbReference type="SMART" id="SM00304">
    <property type="entry name" value="HAMP"/>
    <property type="match status" value="1"/>
</dbReference>
<feature type="modified residue" description="Phosphohistidine" evidence="18">
    <location>
        <position position="934"/>
    </location>
</feature>
<keyword evidence="6 19" id="KW-0597">Phosphoprotein</keyword>
<evidence type="ECO:0000313" key="25">
    <source>
        <dbReference type="EMBL" id="PWF25143.1"/>
    </source>
</evidence>
<dbReference type="Gene3D" id="3.30.565.10">
    <property type="entry name" value="Histidine kinase-like ATPase, C-terminal domain"/>
    <property type="match status" value="1"/>
</dbReference>
<evidence type="ECO:0000256" key="13">
    <source>
        <dbReference type="ARBA" id="ARBA00023012"/>
    </source>
</evidence>
<feature type="domain" description="HAMP" evidence="23">
    <location>
        <begin position="371"/>
        <end position="423"/>
    </location>
</feature>
<evidence type="ECO:0000256" key="5">
    <source>
        <dbReference type="ARBA" id="ARBA00022519"/>
    </source>
</evidence>
<comment type="caution">
    <text evidence="25">The sequence shown here is derived from an EMBL/GenBank/DDBJ whole genome shotgun (WGS) entry which is preliminary data.</text>
</comment>
<dbReference type="Pfam" id="PF00512">
    <property type="entry name" value="HisKA"/>
    <property type="match status" value="1"/>
</dbReference>
<dbReference type="AlphaFoldDB" id="A0A2V1K4H4"/>
<dbReference type="CDD" id="cd16922">
    <property type="entry name" value="HATPase_EvgS-ArcB-TorS-like"/>
    <property type="match status" value="1"/>
</dbReference>
<dbReference type="CDD" id="cd00082">
    <property type="entry name" value="HisKA"/>
    <property type="match status" value="1"/>
</dbReference>
<comment type="function">
    <text evidence="16">Member of the two-component regulatory system BvgS/BvgA. Phosphorylates BvgA via a four-step phosphorelay in response to environmental signals.</text>
</comment>
<evidence type="ECO:0000256" key="9">
    <source>
        <dbReference type="ARBA" id="ARBA00022729"/>
    </source>
</evidence>
<dbReference type="Proteomes" id="UP000245212">
    <property type="component" value="Unassembled WGS sequence"/>
</dbReference>
<dbReference type="InterPro" id="IPR008207">
    <property type="entry name" value="Sig_transdc_His_kin_Hpt_dom"/>
</dbReference>
<evidence type="ECO:0000256" key="4">
    <source>
        <dbReference type="ARBA" id="ARBA00022475"/>
    </source>
</evidence>
<dbReference type="InterPro" id="IPR014302">
    <property type="entry name" value="Sig_transdc_His_kinase_TorS"/>
</dbReference>
<dbReference type="InterPro" id="IPR003660">
    <property type="entry name" value="HAMP_dom"/>
</dbReference>
<keyword evidence="13" id="KW-0902">Two-component regulatory system</keyword>
<keyword evidence="10 25" id="KW-0418">Kinase</keyword>
<dbReference type="SMART" id="SM00448">
    <property type="entry name" value="REC"/>
    <property type="match status" value="1"/>
</dbReference>
<dbReference type="Pfam" id="PF01627">
    <property type="entry name" value="Hpt"/>
    <property type="match status" value="1"/>
</dbReference>
<evidence type="ECO:0000256" key="2">
    <source>
        <dbReference type="ARBA" id="ARBA00004429"/>
    </source>
</evidence>
<dbReference type="Gene3D" id="1.20.58.920">
    <property type="match status" value="1"/>
</dbReference>
<evidence type="ECO:0000259" key="24">
    <source>
        <dbReference type="PROSITE" id="PS50894"/>
    </source>
</evidence>
<dbReference type="SUPFAM" id="SSF47226">
    <property type="entry name" value="Histidine-containing phosphotransfer domain, HPT domain"/>
    <property type="match status" value="1"/>
</dbReference>
<protein>
    <recommendedName>
        <fullName evidence="17">Virulence sensor protein BvgS</fullName>
        <ecNumber evidence="3">2.7.13.3</ecNumber>
    </recommendedName>
</protein>
<dbReference type="PROSITE" id="PS50885">
    <property type="entry name" value="HAMP"/>
    <property type="match status" value="1"/>
</dbReference>
<dbReference type="GO" id="GO:0000155">
    <property type="term" value="F:phosphorelay sensor kinase activity"/>
    <property type="evidence" value="ECO:0007669"/>
    <property type="project" value="InterPro"/>
</dbReference>
<proteinExistence type="predicted"/>
<dbReference type="InterPro" id="IPR003661">
    <property type="entry name" value="HisK_dim/P_dom"/>
</dbReference>
<dbReference type="PIRSF" id="PIRSF036437">
    <property type="entry name" value="HK_TorS"/>
    <property type="match status" value="1"/>
</dbReference>
<dbReference type="PROSITE" id="PS50894">
    <property type="entry name" value="HPT"/>
    <property type="match status" value="1"/>
</dbReference>
<dbReference type="InterPro" id="IPR003594">
    <property type="entry name" value="HATPase_dom"/>
</dbReference>
<feature type="domain" description="Response regulatory" evidence="22">
    <location>
        <begin position="727"/>
        <end position="843"/>
    </location>
</feature>
<evidence type="ECO:0000256" key="19">
    <source>
        <dbReference type="PROSITE-ProRule" id="PRU00169"/>
    </source>
</evidence>
<dbReference type="SMART" id="SM00388">
    <property type="entry name" value="HisKA"/>
    <property type="match status" value="1"/>
</dbReference>
<dbReference type="Gene3D" id="1.20.120.160">
    <property type="entry name" value="HPT domain"/>
    <property type="match status" value="1"/>
</dbReference>
<keyword evidence="14" id="KW-0843">Virulence</keyword>
<sequence length="1005" mass="108251">MPLRPIFLQRYRSLPGKLALGLAASALCTILVALIGWNSFQRVVHSQQAIVERVLPDTLALHELVRSSTRLAVMAPQLARAGSAEEITRLDTAITTELAQMRGSIETLDEAGIASTLAVDLQQTYAALAHASQEMHRVVSLRLDLRADRQRQSARLQARLQELGLLAGAQTDNAVAIMVSILAGLQQHADGGPAPAGNVADLYDHIIDIDLDRIERMQEMQLAIHRLVPLLEQVEGLDSETALETSRLAFTTSLALLRKRQRDIADPSDHTQAGRLSTTLQDATGPTGLYTLMGRELGLRQQSDALQQEMLAQTGKLDQLAGRLLQHGSEMAIAAGNSARQAAATGMTAFAITAACLLLLTVGGLYAVRRQRTFARLRELESATLALAHGQHSAPIHHEGNDALAQLAQALSTLRDKVIERDQLATELRHERATLERQVGERTAELRASNLALAHETAEHRQARIQAEQASRAKTAFLGTISHELRTPMGGILGTLELLQDTPLATTQAQYAGQIRTSATLLLDTLEDMLLYAQLDIGRPAMHAETFVLRRCIDDVFAVQGSRARNQGLALTLDIAADIRPMLHGDRRKLSQILLNLVGNAIKFTQEGAVEISVCRQPDTDCSQREHLQFQVSDSGIGIPAEQIESVFEPFVQAHAHLPERQGGTGLGLSICRRLVQAMGGQISIQSRPGHGTCVTFLLDFEAGMEIQADAAESTLPAVDAATVSLRILVVEDDAVTRMVLQHMLSRLGHQVTAAATGGEALATFSTHPVDMALIDIHLPDTQGNTLMHRLRTLPGQKNLPVALMSAHASQDGGAAWLQTGADAYLAKPFERRQLMALIEALAKVQNAPGTASPSSIQDAGQDASKLPHPDILTPTGAEQDDPGAFLAEECSLLGPAAVQAIVAAYQQQDRELHASLEQALAATDPAACARLAHRLRSAAGNLGLAQLAHHARQVENMLTEQKPPAPLPQDWPTAVHTLLVAMQQARQALHQACLQAGLTSADSR</sequence>
<evidence type="ECO:0000259" key="23">
    <source>
        <dbReference type="PROSITE" id="PS50885"/>
    </source>
</evidence>
<evidence type="ECO:0000256" key="3">
    <source>
        <dbReference type="ARBA" id="ARBA00012438"/>
    </source>
</evidence>
<dbReference type="InterPro" id="IPR004358">
    <property type="entry name" value="Sig_transdc_His_kin-like_C"/>
</dbReference>
<dbReference type="PANTHER" id="PTHR43047">
    <property type="entry name" value="TWO-COMPONENT HISTIDINE PROTEIN KINASE"/>
    <property type="match status" value="1"/>
</dbReference>
<evidence type="ECO:0000256" key="6">
    <source>
        <dbReference type="ARBA" id="ARBA00022553"/>
    </source>
</evidence>
<dbReference type="Pfam" id="PF21689">
    <property type="entry name" value="TorS_sensor_domain"/>
    <property type="match status" value="1"/>
</dbReference>
<gene>
    <name evidence="25" type="ORF">DD235_03000</name>
</gene>
<accession>A0A2V1K4H4</accession>
<dbReference type="Gene3D" id="6.10.340.10">
    <property type="match status" value="1"/>
</dbReference>
<dbReference type="Gene3D" id="1.10.287.130">
    <property type="match status" value="1"/>
</dbReference>
<keyword evidence="5" id="KW-0997">Cell inner membrane</keyword>
<dbReference type="InterPro" id="IPR036890">
    <property type="entry name" value="HATPase_C_sf"/>
</dbReference>
<dbReference type="FunFam" id="3.30.565.10:FF:000010">
    <property type="entry name" value="Sensor histidine kinase RcsC"/>
    <property type="match status" value="1"/>
</dbReference>
<evidence type="ECO:0000256" key="11">
    <source>
        <dbReference type="ARBA" id="ARBA00022840"/>
    </source>
</evidence>
<keyword evidence="9" id="KW-0732">Signal</keyword>